<reference evidence="1" key="2">
    <citation type="submission" date="2025-09" db="UniProtKB">
        <authorList>
            <consortium name="EnsemblPlants"/>
        </authorList>
    </citation>
    <scope>IDENTIFICATION</scope>
</reference>
<sequence>MMNSTEEPAVRKGSVLLTRMESITAYKNQHGQNGPGTQEQPDTPVSANDMCALEEWPSHARRNRALLQNETDGQKKKGRGVLKGYKASKKRFANGSVKLSIAFSETLGGTIGMHYRSFTDDVVVIIKRKLPLIGVRWWSDIHPSIHRLIVADMIDRWDLEDTPETEEKILKIAQERYRGWRATLHSTYKAYKTDAARLANVPEDLQPEEWE</sequence>
<keyword evidence="2" id="KW-1185">Reference proteome</keyword>
<accession>A0ACD5ZMS5</accession>
<proteinExistence type="predicted"/>
<name>A0ACD5ZMS5_AVESA</name>
<evidence type="ECO:0000313" key="2">
    <source>
        <dbReference type="Proteomes" id="UP001732700"/>
    </source>
</evidence>
<organism evidence="1 2">
    <name type="scientific">Avena sativa</name>
    <name type="common">Oat</name>
    <dbReference type="NCBI Taxonomy" id="4498"/>
    <lineage>
        <taxon>Eukaryota</taxon>
        <taxon>Viridiplantae</taxon>
        <taxon>Streptophyta</taxon>
        <taxon>Embryophyta</taxon>
        <taxon>Tracheophyta</taxon>
        <taxon>Spermatophyta</taxon>
        <taxon>Magnoliopsida</taxon>
        <taxon>Liliopsida</taxon>
        <taxon>Poales</taxon>
        <taxon>Poaceae</taxon>
        <taxon>BOP clade</taxon>
        <taxon>Pooideae</taxon>
        <taxon>Poodae</taxon>
        <taxon>Poeae</taxon>
        <taxon>Poeae Chloroplast Group 1 (Aveneae type)</taxon>
        <taxon>Aveninae</taxon>
        <taxon>Avena</taxon>
    </lineage>
</organism>
<reference evidence="1" key="1">
    <citation type="submission" date="2021-05" db="EMBL/GenBank/DDBJ databases">
        <authorList>
            <person name="Scholz U."/>
            <person name="Mascher M."/>
            <person name="Fiebig A."/>
        </authorList>
    </citation>
    <scope>NUCLEOTIDE SEQUENCE [LARGE SCALE GENOMIC DNA]</scope>
</reference>
<protein>
    <submittedName>
        <fullName evidence="1">Uncharacterized protein</fullName>
    </submittedName>
</protein>
<dbReference type="EnsemblPlants" id="AVESA.00010b.r2.7AG1197220.1">
    <property type="protein sequence ID" value="AVESA.00010b.r2.7AG1197220.1.CDS"/>
    <property type="gene ID" value="AVESA.00010b.r2.7AG1197220"/>
</dbReference>
<dbReference type="Proteomes" id="UP001732700">
    <property type="component" value="Chromosome 7A"/>
</dbReference>
<evidence type="ECO:0000313" key="1">
    <source>
        <dbReference type="EnsemblPlants" id="AVESA.00010b.r2.7AG1197220.1.CDS"/>
    </source>
</evidence>